<feature type="transmembrane region" description="Helical" evidence="6">
    <location>
        <begin position="133"/>
        <end position="150"/>
    </location>
</feature>
<dbReference type="PIRSF" id="PIRSF038958">
    <property type="entry name" value="PG_synth_SpoVB"/>
    <property type="match status" value="1"/>
</dbReference>
<sequence>MHFRYSEEVPLKKDTLLKSTLILAAAALVARALGIFQRVPLDYLMDDIGIIYYNNANGIYLLLLVVATAGIPSAVSKMVSGRYAVGRVSEAQQVYRAALLFGAAAGVIITLGLWLIAPFIASSILKEPDAASAIRAIAPSLLLFPLIAMMRGYFQGRQFMTAGGISQIVEQILRVLAAVLIAWVFYSMDKTDERGIASGASFGSVFGSIGAFAIMMYYARKLKASDKATEEKRRDPSRSLSLSSIYRELFGLSIPIVMTAITVQLLYTLDNMMIKSITVGHFAIEQINHWAAVYGMNAQSIAGIPIILAVALSQSIIPLISSSHAVGDKEQVGRQASLAVRIALYSGMPVVLILGVGAYSVNGLLFQNASGAPIVAMLTLGTLFQIGMMVTNSILLGIGEPKKATMHAVTGVILKVILSFALGPVFGVYGIIAATTICFVWALTFNIMSLKKRTKFKVIGDRWPAFLATSAIVAAALAFLEWAVLAIAGGLPPKIAFFLSCAVMGCALAVLYPALLVLLKVVSPEEIATYPRPVRRLLAPFMKLRSRSKAA</sequence>
<feature type="transmembrane region" description="Helical" evidence="6">
    <location>
        <begin position="59"/>
        <end position="76"/>
    </location>
</feature>
<feature type="transmembrane region" description="Helical" evidence="6">
    <location>
        <begin position="404"/>
        <end position="422"/>
    </location>
</feature>
<feature type="transmembrane region" description="Helical" evidence="6">
    <location>
        <begin position="240"/>
        <end position="267"/>
    </location>
</feature>
<proteinExistence type="predicted"/>
<feature type="transmembrane region" description="Helical" evidence="6">
    <location>
        <begin position="200"/>
        <end position="219"/>
    </location>
</feature>
<gene>
    <name evidence="7" type="ORF">D7Z26_05645</name>
</gene>
<dbReference type="Proteomes" id="UP000282076">
    <property type="component" value="Unassembled WGS sequence"/>
</dbReference>
<feature type="transmembrane region" description="Helical" evidence="6">
    <location>
        <begin position="428"/>
        <end position="445"/>
    </location>
</feature>
<keyword evidence="5 6" id="KW-0472">Membrane</keyword>
<protein>
    <submittedName>
        <fullName evidence="7">Polysaccharide biosynthesis protein</fullName>
    </submittedName>
</protein>
<feature type="transmembrane region" description="Helical" evidence="6">
    <location>
        <begin position="171"/>
        <end position="188"/>
    </location>
</feature>
<evidence type="ECO:0000256" key="6">
    <source>
        <dbReference type="SAM" id="Phobius"/>
    </source>
</evidence>
<name>A0A494Y2A3_9BACL</name>
<organism evidence="7 8">
    <name type="scientific">Cohnella endophytica</name>
    <dbReference type="NCBI Taxonomy" id="2419778"/>
    <lineage>
        <taxon>Bacteria</taxon>
        <taxon>Bacillati</taxon>
        <taxon>Bacillota</taxon>
        <taxon>Bacilli</taxon>
        <taxon>Bacillales</taxon>
        <taxon>Paenibacillaceae</taxon>
        <taxon>Cohnella</taxon>
    </lineage>
</organism>
<feature type="transmembrane region" description="Helical" evidence="6">
    <location>
        <begin position="374"/>
        <end position="397"/>
    </location>
</feature>
<dbReference type="PANTHER" id="PTHR30250">
    <property type="entry name" value="PST FAMILY PREDICTED COLANIC ACID TRANSPORTER"/>
    <property type="match status" value="1"/>
</dbReference>
<evidence type="ECO:0000313" key="7">
    <source>
        <dbReference type="EMBL" id="RKP56130.1"/>
    </source>
</evidence>
<keyword evidence="4 6" id="KW-1133">Transmembrane helix</keyword>
<evidence type="ECO:0000256" key="5">
    <source>
        <dbReference type="ARBA" id="ARBA00023136"/>
    </source>
</evidence>
<dbReference type="CDD" id="cd13124">
    <property type="entry name" value="MATE_SpoVB_like"/>
    <property type="match status" value="1"/>
</dbReference>
<dbReference type="AlphaFoldDB" id="A0A494Y2A3"/>
<keyword evidence="3 6" id="KW-0812">Transmembrane</keyword>
<feature type="transmembrane region" description="Helical" evidence="6">
    <location>
        <begin position="342"/>
        <end position="362"/>
    </location>
</feature>
<comment type="caution">
    <text evidence="7">The sequence shown here is derived from an EMBL/GenBank/DDBJ whole genome shotgun (WGS) entry which is preliminary data.</text>
</comment>
<reference evidence="7 8" key="1">
    <citation type="submission" date="2018-10" db="EMBL/GenBank/DDBJ databases">
        <title>Cohnella sp. M2MS4P-1, whole genome shotgun sequence.</title>
        <authorList>
            <person name="Tuo L."/>
        </authorList>
    </citation>
    <scope>NUCLEOTIDE SEQUENCE [LARGE SCALE GENOMIC DNA]</scope>
    <source>
        <strain evidence="7 8">M2MS4P-1</strain>
    </source>
</reference>
<feature type="transmembrane region" description="Helical" evidence="6">
    <location>
        <begin position="495"/>
        <end position="519"/>
    </location>
</feature>
<keyword evidence="8" id="KW-1185">Reference proteome</keyword>
<evidence type="ECO:0000256" key="1">
    <source>
        <dbReference type="ARBA" id="ARBA00004651"/>
    </source>
</evidence>
<comment type="subcellular location">
    <subcellularLocation>
        <location evidence="1">Cell membrane</location>
        <topology evidence="1">Multi-pass membrane protein</topology>
    </subcellularLocation>
</comment>
<feature type="transmembrane region" description="Helical" evidence="6">
    <location>
        <begin position="97"/>
        <end position="121"/>
    </location>
</feature>
<feature type="transmembrane region" description="Helical" evidence="6">
    <location>
        <begin position="21"/>
        <end position="39"/>
    </location>
</feature>
<evidence type="ECO:0000313" key="8">
    <source>
        <dbReference type="Proteomes" id="UP000282076"/>
    </source>
</evidence>
<evidence type="ECO:0000256" key="4">
    <source>
        <dbReference type="ARBA" id="ARBA00022989"/>
    </source>
</evidence>
<dbReference type="InterPro" id="IPR050833">
    <property type="entry name" value="Poly_Biosynth_Transport"/>
</dbReference>
<feature type="transmembrane region" description="Helical" evidence="6">
    <location>
        <begin position="300"/>
        <end position="321"/>
    </location>
</feature>
<evidence type="ECO:0000256" key="3">
    <source>
        <dbReference type="ARBA" id="ARBA00022692"/>
    </source>
</evidence>
<dbReference type="GO" id="GO:0005886">
    <property type="term" value="C:plasma membrane"/>
    <property type="evidence" value="ECO:0007669"/>
    <property type="project" value="UniProtKB-SubCell"/>
</dbReference>
<dbReference type="EMBL" id="RBZM01000003">
    <property type="protein sequence ID" value="RKP56130.1"/>
    <property type="molecule type" value="Genomic_DNA"/>
</dbReference>
<dbReference type="InterPro" id="IPR024923">
    <property type="entry name" value="PG_synth_SpoVB"/>
</dbReference>
<dbReference type="InterPro" id="IPR002797">
    <property type="entry name" value="Polysacc_synth"/>
</dbReference>
<feature type="transmembrane region" description="Helical" evidence="6">
    <location>
        <begin position="466"/>
        <end position="489"/>
    </location>
</feature>
<keyword evidence="2" id="KW-1003">Cell membrane</keyword>
<evidence type="ECO:0000256" key="2">
    <source>
        <dbReference type="ARBA" id="ARBA00022475"/>
    </source>
</evidence>
<dbReference type="Pfam" id="PF01943">
    <property type="entry name" value="Polysacc_synt"/>
    <property type="match status" value="1"/>
</dbReference>
<dbReference type="PANTHER" id="PTHR30250:SF21">
    <property type="entry name" value="LIPID II FLIPPASE MURJ"/>
    <property type="match status" value="1"/>
</dbReference>
<accession>A0A494Y2A3</accession>